<keyword evidence="2" id="KW-1185">Reference proteome</keyword>
<evidence type="ECO:0000313" key="2">
    <source>
        <dbReference type="Proteomes" id="UP001154282"/>
    </source>
</evidence>
<comment type="caution">
    <text evidence="1">The sequence shown here is derived from an EMBL/GenBank/DDBJ whole genome shotgun (WGS) entry which is preliminary data.</text>
</comment>
<evidence type="ECO:0000313" key="1">
    <source>
        <dbReference type="EMBL" id="CAI0450648.1"/>
    </source>
</evidence>
<dbReference type="EMBL" id="CAMGYJ010000007">
    <property type="protein sequence ID" value="CAI0450648.1"/>
    <property type="molecule type" value="Genomic_DNA"/>
</dbReference>
<organism evidence="1 2">
    <name type="scientific">Linum tenue</name>
    <dbReference type="NCBI Taxonomy" id="586396"/>
    <lineage>
        <taxon>Eukaryota</taxon>
        <taxon>Viridiplantae</taxon>
        <taxon>Streptophyta</taxon>
        <taxon>Embryophyta</taxon>
        <taxon>Tracheophyta</taxon>
        <taxon>Spermatophyta</taxon>
        <taxon>Magnoliopsida</taxon>
        <taxon>eudicotyledons</taxon>
        <taxon>Gunneridae</taxon>
        <taxon>Pentapetalae</taxon>
        <taxon>rosids</taxon>
        <taxon>fabids</taxon>
        <taxon>Malpighiales</taxon>
        <taxon>Linaceae</taxon>
        <taxon>Linum</taxon>
    </lineage>
</organism>
<protein>
    <submittedName>
        <fullName evidence="1">Uncharacterized protein</fullName>
    </submittedName>
</protein>
<feature type="non-terminal residue" evidence="1">
    <location>
        <position position="1"/>
    </location>
</feature>
<proteinExistence type="predicted"/>
<name>A0AAV0MWT4_9ROSI</name>
<gene>
    <name evidence="1" type="ORF">LITE_LOCUS30592</name>
</gene>
<reference evidence="1" key="1">
    <citation type="submission" date="2022-08" db="EMBL/GenBank/DDBJ databases">
        <authorList>
            <person name="Gutierrez-Valencia J."/>
        </authorList>
    </citation>
    <scope>NUCLEOTIDE SEQUENCE</scope>
</reference>
<dbReference type="AlphaFoldDB" id="A0AAV0MWT4"/>
<accession>A0AAV0MWT4</accession>
<dbReference type="Proteomes" id="UP001154282">
    <property type="component" value="Unassembled WGS sequence"/>
</dbReference>
<sequence>CRSVKTFTYEALHNIVRLINGLSALLLAILPGKAKILEGIQGWELRPTVRGPRFPRWMKK</sequence>